<dbReference type="Gene3D" id="3.30.160.60">
    <property type="entry name" value="Classic Zinc Finger"/>
    <property type="match status" value="1"/>
</dbReference>
<feature type="domain" description="C2H2-type" evidence="3">
    <location>
        <begin position="400"/>
        <end position="427"/>
    </location>
</feature>
<keyword evidence="1" id="KW-0862">Zinc</keyword>
<feature type="compositionally biased region" description="Low complexity" evidence="2">
    <location>
        <begin position="20"/>
        <end position="35"/>
    </location>
</feature>
<dbReference type="GO" id="GO:0005737">
    <property type="term" value="C:cytoplasm"/>
    <property type="evidence" value="ECO:0007669"/>
    <property type="project" value="TreeGrafter"/>
</dbReference>
<feature type="region of interest" description="Disordered" evidence="2">
    <location>
        <begin position="19"/>
        <end position="142"/>
    </location>
</feature>
<feature type="compositionally biased region" description="Polar residues" evidence="2">
    <location>
        <begin position="58"/>
        <end position="72"/>
    </location>
</feature>
<feature type="compositionally biased region" description="Low complexity" evidence="2">
    <location>
        <begin position="185"/>
        <end position="214"/>
    </location>
</feature>
<dbReference type="EMBL" id="CP063137">
    <property type="protein sequence ID" value="QOU22077.1"/>
    <property type="molecule type" value="Genomic_DNA"/>
</dbReference>
<dbReference type="InterPro" id="IPR036236">
    <property type="entry name" value="Znf_C2H2_sf"/>
</dbReference>
<dbReference type="PROSITE" id="PS00028">
    <property type="entry name" value="ZINC_FINGER_C2H2_1"/>
    <property type="match status" value="1"/>
</dbReference>
<evidence type="ECO:0000256" key="2">
    <source>
        <dbReference type="SAM" id="MobiDB-lite"/>
    </source>
</evidence>
<dbReference type="PROSITE" id="PS50157">
    <property type="entry name" value="ZINC_FINGER_C2H2_2"/>
    <property type="match status" value="1"/>
</dbReference>
<dbReference type="GO" id="GO:0008270">
    <property type="term" value="F:zinc ion binding"/>
    <property type="evidence" value="ECO:0007669"/>
    <property type="project" value="UniProtKB-KW"/>
</dbReference>
<evidence type="ECO:0000259" key="3">
    <source>
        <dbReference type="PROSITE" id="PS50157"/>
    </source>
</evidence>
<dbReference type="RefSeq" id="XP_041138570.1">
    <property type="nucleotide sequence ID" value="XM_041280779.1"/>
</dbReference>
<reference evidence="4" key="1">
    <citation type="submission" date="2020-10" db="EMBL/GenBank/DDBJ databases">
        <authorList>
            <person name="Palmer J.M."/>
        </authorList>
    </citation>
    <scope>NUCLEOTIDE SEQUENCE</scope>
    <source>
        <strain evidence="4">UCD 2041</strain>
    </source>
</reference>
<protein>
    <recommendedName>
        <fullName evidence="3">C2H2-type domain-containing protein</fullName>
    </recommendedName>
</protein>
<evidence type="ECO:0000256" key="1">
    <source>
        <dbReference type="PROSITE-ProRule" id="PRU00042"/>
    </source>
</evidence>
<dbReference type="PANTHER" id="PTHR16515:SF59">
    <property type="entry name" value="PR DOMAIN ZINC FINGER PROTEIN 1"/>
    <property type="match status" value="1"/>
</dbReference>
<evidence type="ECO:0000313" key="5">
    <source>
        <dbReference type="Proteomes" id="UP000663131"/>
    </source>
</evidence>
<dbReference type="SUPFAM" id="SSF57667">
    <property type="entry name" value="beta-beta-alpha zinc fingers"/>
    <property type="match status" value="1"/>
</dbReference>
<dbReference type="AlphaFoldDB" id="A0A871R5L8"/>
<dbReference type="GeneID" id="64574168"/>
<feature type="region of interest" description="Disordered" evidence="2">
    <location>
        <begin position="175"/>
        <end position="229"/>
    </location>
</feature>
<feature type="region of interest" description="Disordered" evidence="2">
    <location>
        <begin position="246"/>
        <end position="309"/>
    </location>
</feature>
<dbReference type="GO" id="GO:0003700">
    <property type="term" value="F:DNA-binding transcription factor activity"/>
    <property type="evidence" value="ECO:0007669"/>
    <property type="project" value="TreeGrafter"/>
</dbReference>
<dbReference type="InterPro" id="IPR013087">
    <property type="entry name" value="Znf_C2H2_type"/>
</dbReference>
<dbReference type="InterPro" id="IPR050331">
    <property type="entry name" value="Zinc_finger"/>
</dbReference>
<feature type="compositionally biased region" description="Polar residues" evidence="2">
    <location>
        <begin position="299"/>
        <end position="309"/>
    </location>
</feature>
<dbReference type="GO" id="GO:0006357">
    <property type="term" value="P:regulation of transcription by RNA polymerase II"/>
    <property type="evidence" value="ECO:0007669"/>
    <property type="project" value="TreeGrafter"/>
</dbReference>
<gene>
    <name evidence="4" type="ORF">BRETT_002244</name>
</gene>
<keyword evidence="1" id="KW-0479">Metal-binding</keyword>
<dbReference type="SMART" id="SM00355">
    <property type="entry name" value="ZnF_C2H2"/>
    <property type="match status" value="2"/>
</dbReference>
<keyword evidence="1" id="KW-0863">Zinc-finger</keyword>
<organism evidence="4 5">
    <name type="scientific">Dekkera bruxellensis</name>
    <name type="common">Brettanomyces custersii</name>
    <dbReference type="NCBI Taxonomy" id="5007"/>
    <lineage>
        <taxon>Eukaryota</taxon>
        <taxon>Fungi</taxon>
        <taxon>Dikarya</taxon>
        <taxon>Ascomycota</taxon>
        <taxon>Saccharomycotina</taxon>
        <taxon>Pichiomycetes</taxon>
        <taxon>Pichiales</taxon>
        <taxon>Pichiaceae</taxon>
        <taxon>Brettanomyces</taxon>
    </lineage>
</organism>
<sequence length="523" mass="56066">MSSITIGSAAAASLLNHYEQNNNNNNNNNNSNNQSHILPPPLTGAAQQQQTQTKKEYQSSIEPRLQSQTALPSASYSSNSSSSASLAGRCAASSKTSRSPSAAGPSVILPPLGASQVGADPAQPGSTAAGSCATAPQSAGAGAQYGIPAKPSYPSSGASSSTLPPLFKLVMDSTLPMMSYPTPGQPQVQQTQQHGQQQAQQQVQAQAQQLAQQAGDTLRASTPSPQYRYPMAMPQSAMYFAPMQQLPTPPQQQQQQQQQVQRSQSAQPTQQAQPGQSYQPFQLMNSGIRGLGQRPLFSPGSSQFSLSRLTSPTHGNAMARFSYPAATLGHSGGILGAGLPSAGTMALNGAGPADSGRKRKRVGASAVSGARKKRECPICHNFYSNLTTHKSIHNKGSKPYSCPTCMRAFKRLNDLIRHEKCHRSKEGFWEYQCPFHPGPNSKAVRGELCHQTGCFTRCDTYKNHLKAIHFQYPPNTMKSERSKVSGHCKECGMYFKSVQDWLKLHIATGACPRIIDRGSLAHK</sequence>
<reference evidence="4" key="2">
    <citation type="journal article" name="BMC Genomics">
        <title>New genome assemblies reveal patterns of domestication and adaptation across Brettanomyces (Dekkera) species.</title>
        <authorList>
            <person name="Roach M.J."/>
            <person name="Borneman A.R."/>
        </authorList>
    </citation>
    <scope>NUCLEOTIDE SEQUENCE</scope>
    <source>
        <strain evidence="4">UCD 2041</strain>
    </source>
</reference>
<dbReference type="OrthoDB" id="10018191at2759"/>
<name>A0A871R5L8_DEKBR</name>
<feature type="compositionally biased region" description="Low complexity" evidence="2">
    <location>
        <begin position="246"/>
        <end position="282"/>
    </location>
</feature>
<evidence type="ECO:0000313" key="4">
    <source>
        <dbReference type="EMBL" id="QOU22077.1"/>
    </source>
</evidence>
<feature type="compositionally biased region" description="Low complexity" evidence="2">
    <location>
        <begin position="73"/>
        <end position="94"/>
    </location>
</feature>
<accession>A0A871R5L8</accession>
<dbReference type="GO" id="GO:0005634">
    <property type="term" value="C:nucleus"/>
    <property type="evidence" value="ECO:0007669"/>
    <property type="project" value="TreeGrafter"/>
</dbReference>
<proteinExistence type="predicted"/>
<dbReference type="PANTHER" id="PTHR16515">
    <property type="entry name" value="PR DOMAIN ZINC FINGER PROTEIN"/>
    <property type="match status" value="1"/>
</dbReference>
<dbReference type="GO" id="GO:0000978">
    <property type="term" value="F:RNA polymerase II cis-regulatory region sequence-specific DNA binding"/>
    <property type="evidence" value="ECO:0007669"/>
    <property type="project" value="TreeGrafter"/>
</dbReference>
<dbReference type="Proteomes" id="UP000663131">
    <property type="component" value="Chromosome 9"/>
</dbReference>
<dbReference type="GO" id="GO:0045165">
    <property type="term" value="P:cell fate commitment"/>
    <property type="evidence" value="ECO:0007669"/>
    <property type="project" value="TreeGrafter"/>
</dbReference>
<dbReference type="KEGG" id="bbrx:BRETT_002244"/>
<feature type="compositionally biased region" description="Polar residues" evidence="2">
    <location>
        <begin position="124"/>
        <end position="137"/>
    </location>
</feature>